<organism evidence="1">
    <name type="scientific">marine sediment metagenome</name>
    <dbReference type="NCBI Taxonomy" id="412755"/>
    <lineage>
        <taxon>unclassified sequences</taxon>
        <taxon>metagenomes</taxon>
        <taxon>ecological metagenomes</taxon>
    </lineage>
</organism>
<dbReference type="AlphaFoldDB" id="A0A0F9VCX3"/>
<comment type="caution">
    <text evidence="1">The sequence shown here is derived from an EMBL/GenBank/DDBJ whole genome shotgun (WGS) entry which is preliminary data.</text>
</comment>
<sequence>MGERAKQRTKYFKGRIQGLVNAYEFMAYNLYRLERMLFIFEFTGVWTDRHPQLGERND</sequence>
<proteinExistence type="predicted"/>
<gene>
    <name evidence="1" type="ORF">LCGC14_0421330</name>
</gene>
<reference evidence="1" key="1">
    <citation type="journal article" date="2015" name="Nature">
        <title>Complex archaea that bridge the gap between prokaryotes and eukaryotes.</title>
        <authorList>
            <person name="Spang A."/>
            <person name="Saw J.H."/>
            <person name="Jorgensen S.L."/>
            <person name="Zaremba-Niedzwiedzka K."/>
            <person name="Martijn J."/>
            <person name="Lind A.E."/>
            <person name="van Eijk R."/>
            <person name="Schleper C."/>
            <person name="Guy L."/>
            <person name="Ettema T.J."/>
        </authorList>
    </citation>
    <scope>NUCLEOTIDE SEQUENCE</scope>
</reference>
<evidence type="ECO:0000313" key="1">
    <source>
        <dbReference type="EMBL" id="KKN71411.1"/>
    </source>
</evidence>
<dbReference type="EMBL" id="LAZR01000384">
    <property type="protein sequence ID" value="KKN71411.1"/>
    <property type="molecule type" value="Genomic_DNA"/>
</dbReference>
<name>A0A0F9VCX3_9ZZZZ</name>
<protein>
    <submittedName>
        <fullName evidence="1">Uncharacterized protein</fullName>
    </submittedName>
</protein>
<accession>A0A0F9VCX3</accession>